<sequence>MSKLYQPMVIHSHRVIQNNKNCTIKSPKFKRSCFHMDNGQISLKYQHYLKKGGQYTIQQQSQETKPWHPHIKIKRKQHIQILLESKQSQDSQPIQGKTCFQPISDLSGWQTQEDPQIEIQ</sequence>
<keyword evidence="2" id="KW-1185">Reference proteome</keyword>
<proteinExistence type="predicted"/>
<organism evidence="1 2">
    <name type="scientific">Paramecium sonneborni</name>
    <dbReference type="NCBI Taxonomy" id="65129"/>
    <lineage>
        <taxon>Eukaryota</taxon>
        <taxon>Sar</taxon>
        <taxon>Alveolata</taxon>
        <taxon>Ciliophora</taxon>
        <taxon>Intramacronucleata</taxon>
        <taxon>Oligohymenophorea</taxon>
        <taxon>Peniculida</taxon>
        <taxon>Parameciidae</taxon>
        <taxon>Paramecium</taxon>
    </lineage>
</organism>
<dbReference type="Proteomes" id="UP000692954">
    <property type="component" value="Unassembled WGS sequence"/>
</dbReference>
<gene>
    <name evidence="1" type="ORF">PSON_ATCC_30995.1.T1190159</name>
</gene>
<dbReference type="EMBL" id="CAJJDN010000119">
    <property type="protein sequence ID" value="CAD8119069.1"/>
    <property type="molecule type" value="Genomic_DNA"/>
</dbReference>
<reference evidence="1" key="1">
    <citation type="submission" date="2021-01" db="EMBL/GenBank/DDBJ databases">
        <authorList>
            <consortium name="Genoscope - CEA"/>
            <person name="William W."/>
        </authorList>
    </citation>
    <scope>NUCLEOTIDE SEQUENCE</scope>
</reference>
<protein>
    <submittedName>
        <fullName evidence="1">Uncharacterized protein</fullName>
    </submittedName>
</protein>
<evidence type="ECO:0000313" key="2">
    <source>
        <dbReference type="Proteomes" id="UP000692954"/>
    </source>
</evidence>
<evidence type="ECO:0000313" key="1">
    <source>
        <dbReference type="EMBL" id="CAD8119069.1"/>
    </source>
</evidence>
<comment type="caution">
    <text evidence="1">The sequence shown here is derived from an EMBL/GenBank/DDBJ whole genome shotgun (WGS) entry which is preliminary data.</text>
</comment>
<accession>A0A8S1QTW0</accession>
<name>A0A8S1QTW0_9CILI</name>
<dbReference type="AlphaFoldDB" id="A0A8S1QTW0"/>